<dbReference type="SUPFAM" id="SSF52540">
    <property type="entry name" value="P-loop containing nucleoside triphosphate hydrolases"/>
    <property type="match status" value="1"/>
</dbReference>
<evidence type="ECO:0000313" key="6">
    <source>
        <dbReference type="Proteomes" id="UP000570514"/>
    </source>
</evidence>
<evidence type="ECO:0000313" key="5">
    <source>
        <dbReference type="EMBL" id="NIK89801.1"/>
    </source>
</evidence>
<dbReference type="NCBIfam" id="TIGR02324">
    <property type="entry name" value="CP_lyasePhnL"/>
    <property type="match status" value="1"/>
</dbReference>
<dbReference type="InterPro" id="IPR027417">
    <property type="entry name" value="P-loop_NTPase"/>
</dbReference>
<dbReference type="Proteomes" id="UP000570514">
    <property type="component" value="Unassembled WGS sequence"/>
</dbReference>
<keyword evidence="6" id="KW-1185">Reference proteome</keyword>
<evidence type="ECO:0000259" key="4">
    <source>
        <dbReference type="PROSITE" id="PS50893"/>
    </source>
</evidence>
<dbReference type="GO" id="GO:0061693">
    <property type="term" value="F:alpha-D-ribose 1-methylphosphonate 5-triphosphate synthase activity"/>
    <property type="evidence" value="ECO:0007669"/>
    <property type="project" value="UniProtKB-EC"/>
</dbReference>
<evidence type="ECO:0000256" key="1">
    <source>
        <dbReference type="ARBA" id="ARBA00005417"/>
    </source>
</evidence>
<gene>
    <name evidence="5" type="ORF">FHS83_003119</name>
</gene>
<protein>
    <submittedName>
        <fullName evidence="5">Alpha-D-ribose 1-methylphosphonate 5-triphosphate synthase subunit PhnL</fullName>
        <ecNumber evidence="5">2.7.8.37</ecNumber>
    </submittedName>
</protein>
<dbReference type="EC" id="2.7.8.37" evidence="5"/>
<evidence type="ECO:0000256" key="3">
    <source>
        <dbReference type="ARBA" id="ARBA00022840"/>
    </source>
</evidence>
<dbReference type="EMBL" id="JAASRM010000001">
    <property type="protein sequence ID" value="NIK89801.1"/>
    <property type="molecule type" value="Genomic_DNA"/>
</dbReference>
<dbReference type="Gene3D" id="3.40.50.300">
    <property type="entry name" value="P-loop containing nucleotide triphosphate hydrolases"/>
    <property type="match status" value="1"/>
</dbReference>
<reference evidence="5 6" key="1">
    <citation type="submission" date="2020-03" db="EMBL/GenBank/DDBJ databases">
        <title>Genomic Encyclopedia of Type Strains, Phase IV (KMG-IV): sequencing the most valuable type-strain genomes for metagenomic binning, comparative biology and taxonomic classification.</title>
        <authorList>
            <person name="Goeker M."/>
        </authorList>
    </citation>
    <scope>NUCLEOTIDE SEQUENCE [LARGE SCALE GENOMIC DNA]</scope>
    <source>
        <strain evidence="5 6">DSM 19867</strain>
    </source>
</reference>
<dbReference type="RefSeq" id="WP_167083857.1">
    <property type="nucleotide sequence ID" value="NZ_BAAADC010000001.1"/>
</dbReference>
<dbReference type="Pfam" id="PF00005">
    <property type="entry name" value="ABC_tran"/>
    <property type="match status" value="1"/>
</dbReference>
<comment type="caution">
    <text evidence="5">The sequence shown here is derived from an EMBL/GenBank/DDBJ whole genome shotgun (WGS) entry which is preliminary data.</text>
</comment>
<keyword evidence="3" id="KW-0067">ATP-binding</keyword>
<dbReference type="InterPro" id="IPR017871">
    <property type="entry name" value="ABC_transporter-like_CS"/>
</dbReference>
<dbReference type="PROSITE" id="PS50893">
    <property type="entry name" value="ABC_TRANSPORTER_2"/>
    <property type="match status" value="1"/>
</dbReference>
<dbReference type="PANTHER" id="PTHR42798">
    <property type="entry name" value="LIPOPROTEIN-RELEASING SYSTEM ATP-BINDING PROTEIN LOLD"/>
    <property type="match status" value="1"/>
</dbReference>
<dbReference type="PROSITE" id="PS00211">
    <property type="entry name" value="ABC_TRANSPORTER_1"/>
    <property type="match status" value="1"/>
</dbReference>
<comment type="similarity">
    <text evidence="1">Belongs to the ABC transporter superfamily.</text>
</comment>
<dbReference type="SMART" id="SM00382">
    <property type="entry name" value="AAA"/>
    <property type="match status" value="1"/>
</dbReference>
<sequence>MTILLEARNLKKTFTLHNQQGVVLDVLQDIDLDITAGKMVVLKGPSGTGKSTLLRILYGNYRPVSGTVRIRHQSEMVDIVGARASLVLDIRRKTLSFVSQFLRVIPRISTLAIVMDPMLSRGVPKDEASDRAAEMLKRLHLPERIWGLAPATFSGGEQQRVNIARSFVDPTPVMLLDEPTASLDAENRDIVIELIANARERGAAMAGIFHDEAVSDRVATRTIRLSNHA</sequence>
<proteinExistence type="inferred from homology"/>
<dbReference type="GO" id="GO:0005524">
    <property type="term" value="F:ATP binding"/>
    <property type="evidence" value="ECO:0007669"/>
    <property type="project" value="UniProtKB-KW"/>
</dbReference>
<dbReference type="InterPro" id="IPR012701">
    <property type="entry name" value="CP_lyase_PhnL"/>
</dbReference>
<keyword evidence="2" id="KW-0547">Nucleotide-binding</keyword>
<keyword evidence="5" id="KW-0808">Transferase</keyword>
<dbReference type="AlphaFoldDB" id="A0A846N3G7"/>
<name>A0A846N3G7_9PROT</name>
<organism evidence="5 6">
    <name type="scientific">Rhizomicrobium palustre</name>
    <dbReference type="NCBI Taxonomy" id="189966"/>
    <lineage>
        <taxon>Bacteria</taxon>
        <taxon>Pseudomonadati</taxon>
        <taxon>Pseudomonadota</taxon>
        <taxon>Alphaproteobacteria</taxon>
        <taxon>Micropepsales</taxon>
        <taxon>Micropepsaceae</taxon>
        <taxon>Rhizomicrobium</taxon>
    </lineage>
</organism>
<dbReference type="GO" id="GO:0016887">
    <property type="term" value="F:ATP hydrolysis activity"/>
    <property type="evidence" value="ECO:0007669"/>
    <property type="project" value="InterPro"/>
</dbReference>
<evidence type="ECO:0000256" key="2">
    <source>
        <dbReference type="ARBA" id="ARBA00022741"/>
    </source>
</evidence>
<dbReference type="InterPro" id="IPR003593">
    <property type="entry name" value="AAA+_ATPase"/>
</dbReference>
<feature type="domain" description="ABC transporter" evidence="4">
    <location>
        <begin position="5"/>
        <end position="229"/>
    </location>
</feature>
<accession>A0A846N3G7</accession>
<dbReference type="InterPro" id="IPR003439">
    <property type="entry name" value="ABC_transporter-like_ATP-bd"/>
</dbReference>
<dbReference type="PANTHER" id="PTHR42798:SF7">
    <property type="entry name" value="ALPHA-D-RIBOSE 1-METHYLPHOSPHONATE 5-TRIPHOSPHATE SYNTHASE SUBUNIT PHNL"/>
    <property type="match status" value="1"/>
</dbReference>